<feature type="compositionally biased region" description="Polar residues" evidence="1">
    <location>
        <begin position="1"/>
        <end position="12"/>
    </location>
</feature>
<keyword evidence="3" id="KW-1185">Reference proteome</keyword>
<accession>A0AA39M927</accession>
<feature type="compositionally biased region" description="Polar residues" evidence="1">
    <location>
        <begin position="123"/>
        <end position="133"/>
    </location>
</feature>
<feature type="compositionally biased region" description="Basic residues" evidence="1">
    <location>
        <begin position="277"/>
        <end position="297"/>
    </location>
</feature>
<proteinExistence type="predicted"/>
<feature type="compositionally biased region" description="Polar residues" evidence="1">
    <location>
        <begin position="218"/>
        <end position="229"/>
    </location>
</feature>
<dbReference type="AlphaFoldDB" id="A0AA39M927"/>
<evidence type="ECO:0000313" key="3">
    <source>
        <dbReference type="Proteomes" id="UP001175271"/>
    </source>
</evidence>
<feature type="compositionally biased region" description="Pro residues" evidence="1">
    <location>
        <begin position="247"/>
        <end position="257"/>
    </location>
</feature>
<dbReference type="Proteomes" id="UP001175271">
    <property type="component" value="Unassembled WGS sequence"/>
</dbReference>
<feature type="compositionally biased region" description="Basic and acidic residues" evidence="1">
    <location>
        <begin position="13"/>
        <end position="29"/>
    </location>
</feature>
<name>A0AA39M927_9BILA</name>
<feature type="compositionally biased region" description="Polar residues" evidence="1">
    <location>
        <begin position="185"/>
        <end position="198"/>
    </location>
</feature>
<gene>
    <name evidence="2" type="ORF">QR680_008974</name>
</gene>
<feature type="compositionally biased region" description="Basic and acidic residues" evidence="1">
    <location>
        <begin position="135"/>
        <end position="160"/>
    </location>
</feature>
<comment type="caution">
    <text evidence="2">The sequence shown here is derived from an EMBL/GenBank/DDBJ whole genome shotgun (WGS) entry which is preliminary data.</text>
</comment>
<reference evidence="2" key="1">
    <citation type="submission" date="2023-06" db="EMBL/GenBank/DDBJ databases">
        <title>Genomic analysis of the entomopathogenic nematode Steinernema hermaphroditum.</title>
        <authorList>
            <person name="Schwarz E.M."/>
            <person name="Heppert J.K."/>
            <person name="Baniya A."/>
            <person name="Schwartz H.T."/>
            <person name="Tan C.-H."/>
            <person name="Antoshechkin I."/>
            <person name="Sternberg P.W."/>
            <person name="Goodrich-Blair H."/>
            <person name="Dillman A.R."/>
        </authorList>
    </citation>
    <scope>NUCLEOTIDE SEQUENCE</scope>
    <source>
        <strain evidence="2">PS9179</strain>
        <tissue evidence="2">Whole animal</tissue>
    </source>
</reference>
<sequence>MKATSSESNSTADIEKSMRLPRETEEKTPLEGTAPPDDPEKLRTVTRTKSESLEETIFEEVLAPKRPAAVTMPTRWITKYKKDIENLRRRYKKDRSKSGKMSLNDLSFMSHFGIEEPSKKELSTQSSSTQPSMKSVREVVSDKSIESRSELPAESERDICIDVEPGMSPGEKMSPVSPSAPYFTALTSQPSSELSEVSTRSESKHRMGEEKLRPVHSTAKSQLAANANPQRHRHHRHHRHHRSHDPSPNPSSTPPVPSEAHQQKTHRQGSTHQRDDRHHHKHHHHHGHQKMASRRKHRDVEVKKQ</sequence>
<feature type="compositionally biased region" description="Basic and acidic residues" evidence="1">
    <location>
        <begin position="38"/>
        <end position="51"/>
    </location>
</feature>
<evidence type="ECO:0000313" key="2">
    <source>
        <dbReference type="EMBL" id="KAK0424999.1"/>
    </source>
</evidence>
<dbReference type="EMBL" id="JAUCMV010000001">
    <property type="protein sequence ID" value="KAK0424999.1"/>
    <property type="molecule type" value="Genomic_DNA"/>
</dbReference>
<feature type="compositionally biased region" description="Basic residues" evidence="1">
    <location>
        <begin position="230"/>
        <end position="243"/>
    </location>
</feature>
<feature type="region of interest" description="Disordered" evidence="1">
    <location>
        <begin position="116"/>
        <end position="305"/>
    </location>
</feature>
<organism evidence="2 3">
    <name type="scientific">Steinernema hermaphroditum</name>
    <dbReference type="NCBI Taxonomy" id="289476"/>
    <lineage>
        <taxon>Eukaryota</taxon>
        <taxon>Metazoa</taxon>
        <taxon>Ecdysozoa</taxon>
        <taxon>Nematoda</taxon>
        <taxon>Chromadorea</taxon>
        <taxon>Rhabditida</taxon>
        <taxon>Tylenchina</taxon>
        <taxon>Panagrolaimomorpha</taxon>
        <taxon>Strongyloidoidea</taxon>
        <taxon>Steinernematidae</taxon>
        <taxon>Steinernema</taxon>
    </lineage>
</organism>
<feature type="compositionally biased region" description="Basic and acidic residues" evidence="1">
    <location>
        <begin position="199"/>
        <end position="213"/>
    </location>
</feature>
<evidence type="ECO:0000256" key="1">
    <source>
        <dbReference type="SAM" id="MobiDB-lite"/>
    </source>
</evidence>
<protein>
    <submittedName>
        <fullName evidence="2">Uncharacterized protein</fullName>
    </submittedName>
</protein>
<feature type="region of interest" description="Disordered" evidence="1">
    <location>
        <begin position="1"/>
        <end position="51"/>
    </location>
</feature>